<dbReference type="AlphaFoldDB" id="A0A7W6RY42"/>
<dbReference type="PANTHER" id="PTHR15629">
    <property type="entry name" value="SH3YL1 PROTEIN"/>
    <property type="match status" value="1"/>
</dbReference>
<dbReference type="Pfam" id="PF04366">
    <property type="entry name" value="Ysc84"/>
    <property type="match status" value="1"/>
</dbReference>
<evidence type="ECO:0000259" key="2">
    <source>
        <dbReference type="Pfam" id="PF04366"/>
    </source>
</evidence>
<organism evidence="3 4">
    <name type="scientific">Roseospira goensis</name>
    <dbReference type="NCBI Taxonomy" id="391922"/>
    <lineage>
        <taxon>Bacteria</taxon>
        <taxon>Pseudomonadati</taxon>
        <taxon>Pseudomonadota</taxon>
        <taxon>Alphaproteobacteria</taxon>
        <taxon>Rhodospirillales</taxon>
        <taxon>Rhodospirillaceae</taxon>
        <taxon>Roseospira</taxon>
    </lineage>
</organism>
<feature type="region of interest" description="Disordered" evidence="1">
    <location>
        <begin position="36"/>
        <end position="146"/>
    </location>
</feature>
<evidence type="ECO:0000313" key="3">
    <source>
        <dbReference type="EMBL" id="MBB4285379.1"/>
    </source>
</evidence>
<sequence>MKGEWPVLSIGSPIGSRVRVAVLAGLVWAALPGPAAAQQADPGAPVPLLPPEGGTLDPRLGELEQPAPSMPAGAAGNPSLAPPREIGPPPGGVGTAPAPADSQHLAAPAQPPAPTGNAPTGIAPTTAAPDGQASGAPATTTTGSTDPAQALALGEARAAVAEATETVRELRADSGFKAELNDFLGRARAVLVVPSFFRAGFVVGAAYGSGLLLVRDADGGFSDPAFLTLTAGSLGLQAGAQDARMILLVMTDAGLRAVLRDRFKLEAGASLTFGIVGGGLSTGSTTDVNQDIIAFSHSRGLFGGGALEGAVIEPKPAWNAAYYDTPGITPETIVFDRPVRNPASRPLIESLQAPVPGGG</sequence>
<reference evidence="3 4" key="1">
    <citation type="submission" date="2020-08" db="EMBL/GenBank/DDBJ databases">
        <title>Genome sequencing of Purple Non-Sulfur Bacteria from various extreme environments.</title>
        <authorList>
            <person name="Mayer M."/>
        </authorList>
    </citation>
    <scope>NUCLEOTIDE SEQUENCE [LARGE SCALE GENOMIC DNA]</scope>
    <source>
        <strain evidence="3 4">JA135</strain>
    </source>
</reference>
<dbReference type="GO" id="GO:0035091">
    <property type="term" value="F:phosphatidylinositol binding"/>
    <property type="evidence" value="ECO:0007669"/>
    <property type="project" value="TreeGrafter"/>
</dbReference>
<accession>A0A7W6RY42</accession>
<dbReference type="RefSeq" id="WP_184432499.1">
    <property type="nucleotide sequence ID" value="NZ_JACIGI010000006.1"/>
</dbReference>
<protein>
    <submittedName>
        <fullName evidence="3">Lipid-binding SYLF domain-containing protein</fullName>
    </submittedName>
</protein>
<feature type="domain" description="Ysc84 actin-binding" evidence="2">
    <location>
        <begin position="231"/>
        <end position="353"/>
    </location>
</feature>
<dbReference type="PANTHER" id="PTHR15629:SF2">
    <property type="entry name" value="SH3 DOMAIN-CONTAINING YSC84-LIKE PROTEIN 1"/>
    <property type="match status" value="1"/>
</dbReference>
<name>A0A7W6RY42_9PROT</name>
<dbReference type="EMBL" id="JACIGI010000006">
    <property type="protein sequence ID" value="MBB4285379.1"/>
    <property type="molecule type" value="Genomic_DNA"/>
</dbReference>
<dbReference type="CDD" id="cd11524">
    <property type="entry name" value="SYLF"/>
    <property type="match status" value="1"/>
</dbReference>
<evidence type="ECO:0000256" key="1">
    <source>
        <dbReference type="SAM" id="MobiDB-lite"/>
    </source>
</evidence>
<dbReference type="InterPro" id="IPR051702">
    <property type="entry name" value="SH3_domain_YSC84-like"/>
</dbReference>
<evidence type="ECO:0000313" key="4">
    <source>
        <dbReference type="Proteomes" id="UP000555728"/>
    </source>
</evidence>
<feature type="compositionally biased region" description="Low complexity" evidence="1">
    <location>
        <begin position="115"/>
        <end position="146"/>
    </location>
</feature>
<keyword evidence="4" id="KW-1185">Reference proteome</keyword>
<proteinExistence type="predicted"/>
<comment type="caution">
    <text evidence="3">The sequence shown here is derived from an EMBL/GenBank/DDBJ whole genome shotgun (WGS) entry which is preliminary data.</text>
</comment>
<dbReference type="InterPro" id="IPR007461">
    <property type="entry name" value="Ysc84_actin-binding"/>
</dbReference>
<gene>
    <name evidence="3" type="ORF">GGD88_001096</name>
</gene>
<dbReference type="Proteomes" id="UP000555728">
    <property type="component" value="Unassembled WGS sequence"/>
</dbReference>